<dbReference type="Pfam" id="PF00881">
    <property type="entry name" value="Nitroreductase"/>
    <property type="match status" value="1"/>
</dbReference>
<evidence type="ECO:0000256" key="1">
    <source>
        <dbReference type="ARBA" id="ARBA00001917"/>
    </source>
</evidence>
<organism evidence="7 8">
    <name type="scientific">Tritrichomonas foetus</name>
    <dbReference type="NCBI Taxonomy" id="1144522"/>
    <lineage>
        <taxon>Eukaryota</taxon>
        <taxon>Metamonada</taxon>
        <taxon>Parabasalia</taxon>
        <taxon>Tritrichomonadida</taxon>
        <taxon>Tritrichomonadidae</taxon>
        <taxon>Tritrichomonas</taxon>
    </lineage>
</organism>
<accession>A0A1J4JL11</accession>
<dbReference type="PANTHER" id="PTHR43673">
    <property type="entry name" value="NAD(P)H NITROREDUCTASE YDGI-RELATED"/>
    <property type="match status" value="1"/>
</dbReference>
<evidence type="ECO:0000313" key="7">
    <source>
        <dbReference type="EMBL" id="OHS99792.1"/>
    </source>
</evidence>
<dbReference type="Gene3D" id="3.40.109.10">
    <property type="entry name" value="NADH Oxidase"/>
    <property type="match status" value="1"/>
</dbReference>
<comment type="similarity">
    <text evidence="2">Belongs to the nitroreductase family.</text>
</comment>
<dbReference type="RefSeq" id="XP_068352929.1">
    <property type="nucleotide sequence ID" value="XM_068509237.1"/>
</dbReference>
<dbReference type="InterPro" id="IPR000415">
    <property type="entry name" value="Nitroreductase-like"/>
</dbReference>
<gene>
    <name evidence="7" type="ORF">TRFO_33717</name>
</gene>
<dbReference type="AlphaFoldDB" id="A0A1J4JL11"/>
<evidence type="ECO:0000256" key="4">
    <source>
        <dbReference type="ARBA" id="ARBA00022643"/>
    </source>
</evidence>
<evidence type="ECO:0000256" key="3">
    <source>
        <dbReference type="ARBA" id="ARBA00022630"/>
    </source>
</evidence>
<dbReference type="VEuPathDB" id="TrichDB:TRFO_33717"/>
<evidence type="ECO:0000256" key="5">
    <source>
        <dbReference type="ARBA" id="ARBA00023002"/>
    </source>
</evidence>
<dbReference type="PANTHER" id="PTHR43673:SF2">
    <property type="entry name" value="NITROREDUCTASE"/>
    <property type="match status" value="1"/>
</dbReference>
<reference evidence="7" key="1">
    <citation type="submission" date="2016-10" db="EMBL/GenBank/DDBJ databases">
        <authorList>
            <person name="Benchimol M."/>
            <person name="Almeida L.G."/>
            <person name="Vasconcelos A.T."/>
            <person name="Perreira-Neves A."/>
            <person name="Rosa I.A."/>
            <person name="Tasca T."/>
            <person name="Bogo M.R."/>
            <person name="de Souza W."/>
        </authorList>
    </citation>
    <scope>NUCLEOTIDE SEQUENCE [LARGE SCALE GENOMIC DNA]</scope>
    <source>
        <strain evidence="7">K</strain>
    </source>
</reference>
<dbReference type="EMBL" id="MLAK01000987">
    <property type="protein sequence ID" value="OHS99792.1"/>
    <property type="molecule type" value="Genomic_DNA"/>
</dbReference>
<comment type="caution">
    <text evidence="7">The sequence shown here is derived from an EMBL/GenBank/DDBJ whole genome shotgun (WGS) entry which is preliminary data.</text>
</comment>
<evidence type="ECO:0000256" key="2">
    <source>
        <dbReference type="ARBA" id="ARBA00007118"/>
    </source>
</evidence>
<sequence>MNALEALQGRRTVRQYEPDYVIPDSDLEQIVNAGLISPTACNVQDIDLVVVTNRAKLDEVATTALATWPADFQAMFNKRKEELGVKNVVTCDASCLVCLVKNERADPLFTSINNGIVSMSLIVAARALGLETMCVGALLWGDKSKVESLLGIPEGNLVMAVAIGKAKPDHKEQPKEVLCKATYIK</sequence>
<comment type="cofactor">
    <cofactor evidence="1">
        <name>FMN</name>
        <dbReference type="ChEBI" id="CHEBI:58210"/>
    </cofactor>
</comment>
<keyword evidence="5" id="KW-0560">Oxidoreductase</keyword>
<evidence type="ECO:0000259" key="6">
    <source>
        <dbReference type="Pfam" id="PF00881"/>
    </source>
</evidence>
<proteinExistence type="inferred from homology"/>
<dbReference type="Proteomes" id="UP000179807">
    <property type="component" value="Unassembled WGS sequence"/>
</dbReference>
<keyword evidence="8" id="KW-1185">Reference proteome</keyword>
<evidence type="ECO:0000313" key="8">
    <source>
        <dbReference type="Proteomes" id="UP000179807"/>
    </source>
</evidence>
<keyword evidence="4" id="KW-0288">FMN</keyword>
<feature type="domain" description="Nitroreductase" evidence="6">
    <location>
        <begin position="8"/>
        <end position="165"/>
    </location>
</feature>
<dbReference type="InterPro" id="IPR029479">
    <property type="entry name" value="Nitroreductase"/>
</dbReference>
<protein>
    <submittedName>
        <fullName evidence="7">Nitroreductase family protein</fullName>
    </submittedName>
</protein>
<name>A0A1J4JL11_9EUKA</name>
<keyword evidence="3" id="KW-0285">Flavoprotein</keyword>
<dbReference type="OrthoDB" id="41362at2759"/>
<dbReference type="SUPFAM" id="SSF55469">
    <property type="entry name" value="FMN-dependent nitroreductase-like"/>
    <property type="match status" value="1"/>
</dbReference>
<dbReference type="GeneID" id="94843941"/>
<dbReference type="GO" id="GO:0016491">
    <property type="term" value="F:oxidoreductase activity"/>
    <property type="evidence" value="ECO:0007669"/>
    <property type="project" value="UniProtKB-KW"/>
</dbReference>